<proteinExistence type="predicted"/>
<feature type="region of interest" description="Disordered" evidence="1">
    <location>
        <begin position="171"/>
        <end position="191"/>
    </location>
</feature>
<dbReference type="EMBL" id="JAACJN010000075">
    <property type="protein sequence ID" value="KAF5378679.1"/>
    <property type="molecule type" value="Genomic_DNA"/>
</dbReference>
<comment type="caution">
    <text evidence="3">The sequence shown here is derived from an EMBL/GenBank/DDBJ whole genome shotgun (WGS) entry which is preliminary data.</text>
</comment>
<accession>A0A8H5H8K1</accession>
<feature type="compositionally biased region" description="Low complexity" evidence="1">
    <location>
        <begin position="25"/>
        <end position="74"/>
    </location>
</feature>
<dbReference type="AlphaFoldDB" id="A0A8H5H8K1"/>
<dbReference type="Proteomes" id="UP000518752">
    <property type="component" value="Unassembled WGS sequence"/>
</dbReference>
<name>A0A8H5H8K1_9AGAR</name>
<organism evidence="3 4">
    <name type="scientific">Collybiopsis confluens</name>
    <dbReference type="NCBI Taxonomy" id="2823264"/>
    <lineage>
        <taxon>Eukaryota</taxon>
        <taxon>Fungi</taxon>
        <taxon>Dikarya</taxon>
        <taxon>Basidiomycota</taxon>
        <taxon>Agaricomycotina</taxon>
        <taxon>Agaricomycetes</taxon>
        <taxon>Agaricomycetidae</taxon>
        <taxon>Agaricales</taxon>
        <taxon>Marasmiineae</taxon>
        <taxon>Omphalotaceae</taxon>
        <taxon>Collybiopsis</taxon>
    </lineage>
</organism>
<reference evidence="3 4" key="1">
    <citation type="journal article" date="2020" name="ISME J.">
        <title>Uncovering the hidden diversity of litter-decomposition mechanisms in mushroom-forming fungi.</title>
        <authorList>
            <person name="Floudas D."/>
            <person name="Bentzer J."/>
            <person name="Ahren D."/>
            <person name="Johansson T."/>
            <person name="Persson P."/>
            <person name="Tunlid A."/>
        </authorList>
    </citation>
    <scope>NUCLEOTIDE SEQUENCE [LARGE SCALE GENOMIC DNA]</scope>
    <source>
        <strain evidence="3 4">CBS 406.79</strain>
    </source>
</reference>
<keyword evidence="2" id="KW-1133">Transmembrane helix</keyword>
<keyword evidence="2" id="KW-0472">Membrane</keyword>
<feature type="region of interest" description="Disordered" evidence="1">
    <location>
        <begin position="99"/>
        <end position="118"/>
    </location>
</feature>
<evidence type="ECO:0000313" key="3">
    <source>
        <dbReference type="EMBL" id="KAF5378679.1"/>
    </source>
</evidence>
<feature type="transmembrane region" description="Helical" evidence="2">
    <location>
        <begin position="123"/>
        <end position="145"/>
    </location>
</feature>
<keyword evidence="4" id="KW-1185">Reference proteome</keyword>
<gene>
    <name evidence="3" type="ORF">D9757_009543</name>
</gene>
<evidence type="ECO:0000256" key="1">
    <source>
        <dbReference type="SAM" id="MobiDB-lite"/>
    </source>
</evidence>
<feature type="region of interest" description="Disordered" evidence="1">
    <location>
        <begin position="16"/>
        <end position="85"/>
    </location>
</feature>
<keyword evidence="2" id="KW-0812">Transmembrane</keyword>
<feature type="compositionally biased region" description="Low complexity" evidence="1">
    <location>
        <begin position="99"/>
        <end position="110"/>
    </location>
</feature>
<protein>
    <submittedName>
        <fullName evidence="3">Uncharacterized protein</fullName>
    </submittedName>
</protein>
<feature type="compositionally biased region" description="Polar residues" evidence="1">
    <location>
        <begin position="172"/>
        <end position="181"/>
    </location>
</feature>
<evidence type="ECO:0000313" key="4">
    <source>
        <dbReference type="Proteomes" id="UP000518752"/>
    </source>
</evidence>
<feature type="region of interest" description="Disordered" evidence="1">
    <location>
        <begin position="255"/>
        <end position="286"/>
    </location>
</feature>
<evidence type="ECO:0000256" key="2">
    <source>
        <dbReference type="SAM" id="Phobius"/>
    </source>
</evidence>
<sequence>MLFYHLFSSFQILSSESSAQDPGASSFTSSSSQTPSFTSSSLKTSSSATSGSSRTSSGFTSGSSQTSSFTSGPSQHSETTAFQTSTSSQILSSTQNLKTSSSSSAFPQSSDPHLTPSSHKHTAAIIGSVIGVVIVLIVGMLWLVVLNIRRKRRGAVPQDIGVTGVIPFEYSEPTQAQPSESTGERKASKLGSADTQAVVAATVPSSKWNPSLLPGDILNLEVAREEVETPAIDASQRRTVDFRRHQDSGIRVASAVHSQSGRNVGDNHNGPNQLQVIDLPPEYSPS</sequence>